<comment type="caution">
    <text evidence="4">The sequence shown here is derived from an EMBL/GenBank/DDBJ whole genome shotgun (WGS) entry which is preliminary data.</text>
</comment>
<feature type="transmembrane region" description="Helical" evidence="2">
    <location>
        <begin position="48"/>
        <end position="73"/>
    </location>
</feature>
<evidence type="ECO:0000256" key="1">
    <source>
        <dbReference type="ARBA" id="ARBA00004167"/>
    </source>
</evidence>
<dbReference type="SMART" id="SM00244">
    <property type="entry name" value="PHB"/>
    <property type="match status" value="1"/>
</dbReference>
<feature type="transmembrane region" description="Helical" evidence="2">
    <location>
        <begin position="23"/>
        <end position="42"/>
    </location>
</feature>
<gene>
    <name evidence="4" type="ORF">H8K47_01675</name>
</gene>
<dbReference type="InterPro" id="IPR036013">
    <property type="entry name" value="Band_7/SPFH_dom_sf"/>
</dbReference>
<dbReference type="AlphaFoldDB" id="A0A923HXM6"/>
<dbReference type="Pfam" id="PF01145">
    <property type="entry name" value="Band_7"/>
    <property type="match status" value="1"/>
</dbReference>
<name>A0A923HXM6_9BURK</name>
<dbReference type="GO" id="GO:0016020">
    <property type="term" value="C:membrane"/>
    <property type="evidence" value="ECO:0007669"/>
    <property type="project" value="UniProtKB-SubCell"/>
</dbReference>
<reference evidence="4" key="1">
    <citation type="submission" date="2020-08" db="EMBL/GenBank/DDBJ databases">
        <title>Novel species isolated from subtropical streams in China.</title>
        <authorList>
            <person name="Lu H."/>
        </authorList>
    </citation>
    <scope>NUCLEOTIDE SEQUENCE</scope>
    <source>
        <strain evidence="4">CY7W</strain>
    </source>
</reference>
<dbReference type="EMBL" id="JACOGG010000002">
    <property type="protein sequence ID" value="MBC3934058.1"/>
    <property type="molecule type" value="Genomic_DNA"/>
</dbReference>
<organism evidence="4 5">
    <name type="scientific">Undibacterium rugosum</name>
    <dbReference type="NCBI Taxonomy" id="2762291"/>
    <lineage>
        <taxon>Bacteria</taxon>
        <taxon>Pseudomonadati</taxon>
        <taxon>Pseudomonadota</taxon>
        <taxon>Betaproteobacteria</taxon>
        <taxon>Burkholderiales</taxon>
        <taxon>Oxalobacteraceae</taxon>
        <taxon>Undibacterium</taxon>
    </lineage>
</organism>
<dbReference type="Proteomes" id="UP000612361">
    <property type="component" value="Unassembled WGS sequence"/>
</dbReference>
<dbReference type="InterPro" id="IPR001107">
    <property type="entry name" value="Band_7"/>
</dbReference>
<accession>A0A923HXM6</accession>
<keyword evidence="2" id="KW-0812">Transmembrane</keyword>
<evidence type="ECO:0000259" key="3">
    <source>
        <dbReference type="SMART" id="SM00244"/>
    </source>
</evidence>
<dbReference type="RefSeq" id="WP_186879701.1">
    <property type="nucleotide sequence ID" value="NZ_JACOGG010000002.1"/>
</dbReference>
<proteinExistence type="predicted"/>
<dbReference type="PANTHER" id="PTHR43446:SF1">
    <property type="entry name" value="BAND 7 DOMAIN-CONTAINING PROTEIN"/>
    <property type="match status" value="1"/>
</dbReference>
<dbReference type="CDD" id="cd03402">
    <property type="entry name" value="SPFH_like_u2"/>
    <property type="match status" value="1"/>
</dbReference>
<feature type="domain" description="Band 7" evidence="3">
    <location>
        <begin position="68"/>
        <end position="235"/>
    </location>
</feature>
<keyword evidence="2" id="KW-1133">Transmembrane helix</keyword>
<evidence type="ECO:0000313" key="5">
    <source>
        <dbReference type="Proteomes" id="UP000612361"/>
    </source>
</evidence>
<evidence type="ECO:0000256" key="2">
    <source>
        <dbReference type="SAM" id="Phobius"/>
    </source>
</evidence>
<dbReference type="PANTHER" id="PTHR43446">
    <property type="entry name" value="MEMBRANE PROTEIN-RELATED"/>
    <property type="match status" value="1"/>
</dbReference>
<evidence type="ECO:0000313" key="4">
    <source>
        <dbReference type="EMBL" id="MBC3934058.1"/>
    </source>
</evidence>
<protein>
    <submittedName>
        <fullName evidence="4">SPFH domain-containing protein</fullName>
    </submittedName>
</protein>
<dbReference type="Gene3D" id="3.30.479.30">
    <property type="entry name" value="Band 7 domain"/>
    <property type="match status" value="1"/>
</dbReference>
<keyword evidence="5" id="KW-1185">Reference proteome</keyword>
<sequence>MKTEQQVIAKGVTQERQLQSSDGYLVVGIAVLLIAAGVYSFVSMPFGVGIAGVFARVLPVALGAFLFAGLYMLQPNEAALLSLFGKYKGTDRSEGLRWVNPLYSKRKLSLRARTLNTAPLKVNDKRGNPVEIGAAIVWRVRDSALAIFNVDDFERYVNVQAEAALRHIASLYAYDDGEDLADGETTLRAGMEVVASAMRAELQTRFAAAGIDVEDAKLTHLAYAAEIAQVMLRRQQAEAIISARKKIVHGAVSMVEAALQGLSERQIVELDDERKAAMVSNLLVVLCSDKETQPVINTGTLYN</sequence>
<comment type="subcellular location">
    <subcellularLocation>
        <location evidence="1">Membrane</location>
        <topology evidence="1">Single-pass membrane protein</topology>
    </subcellularLocation>
</comment>
<keyword evidence="2" id="KW-0472">Membrane</keyword>
<dbReference type="SUPFAM" id="SSF117892">
    <property type="entry name" value="Band 7/SPFH domain"/>
    <property type="match status" value="1"/>
</dbReference>